<protein>
    <recommendedName>
        <fullName evidence="3">NADH dehydrogenase subunit 1</fullName>
    </recommendedName>
</protein>
<accession>A0AAV5JXI9</accession>
<comment type="caution">
    <text evidence="1">The sequence shown here is derived from an EMBL/GenBank/DDBJ whole genome shotgun (WGS) entry which is preliminary data.</text>
</comment>
<evidence type="ECO:0000313" key="1">
    <source>
        <dbReference type="EMBL" id="GKV16087.1"/>
    </source>
</evidence>
<proteinExistence type="predicted"/>
<evidence type="ECO:0008006" key="3">
    <source>
        <dbReference type="Google" id="ProtNLM"/>
    </source>
</evidence>
<evidence type="ECO:0000313" key="2">
    <source>
        <dbReference type="Proteomes" id="UP001054252"/>
    </source>
</evidence>
<keyword evidence="2" id="KW-1185">Reference proteome</keyword>
<dbReference type="Proteomes" id="UP001054252">
    <property type="component" value="Unassembled WGS sequence"/>
</dbReference>
<dbReference type="AlphaFoldDB" id="A0AAV5JXI9"/>
<gene>
    <name evidence="1" type="ORF">SLEP1_g26786</name>
</gene>
<sequence length="74" mass="8329">MFNMLLFDVLMSVLSLESNGVLAFLIGSVSCFGFRKYFLVLGFHWGKSDSYLPVPSQFWVSLVFIGGNLLQICQ</sequence>
<dbReference type="EMBL" id="BPVZ01000044">
    <property type="protein sequence ID" value="GKV16087.1"/>
    <property type="molecule type" value="Genomic_DNA"/>
</dbReference>
<reference evidence="1 2" key="1">
    <citation type="journal article" date="2021" name="Commun. Biol.">
        <title>The genome of Shorea leprosula (Dipterocarpaceae) highlights the ecological relevance of drought in aseasonal tropical rainforests.</title>
        <authorList>
            <person name="Ng K.K.S."/>
            <person name="Kobayashi M.J."/>
            <person name="Fawcett J.A."/>
            <person name="Hatakeyama M."/>
            <person name="Paape T."/>
            <person name="Ng C.H."/>
            <person name="Ang C.C."/>
            <person name="Tnah L.H."/>
            <person name="Lee C.T."/>
            <person name="Nishiyama T."/>
            <person name="Sese J."/>
            <person name="O'Brien M.J."/>
            <person name="Copetti D."/>
            <person name="Mohd Noor M.I."/>
            <person name="Ong R.C."/>
            <person name="Putra M."/>
            <person name="Sireger I.Z."/>
            <person name="Indrioko S."/>
            <person name="Kosugi Y."/>
            <person name="Izuno A."/>
            <person name="Isagi Y."/>
            <person name="Lee S.L."/>
            <person name="Shimizu K.K."/>
        </authorList>
    </citation>
    <scope>NUCLEOTIDE SEQUENCE [LARGE SCALE GENOMIC DNA]</scope>
    <source>
        <strain evidence="1">214</strain>
    </source>
</reference>
<organism evidence="1 2">
    <name type="scientific">Rubroshorea leprosula</name>
    <dbReference type="NCBI Taxonomy" id="152421"/>
    <lineage>
        <taxon>Eukaryota</taxon>
        <taxon>Viridiplantae</taxon>
        <taxon>Streptophyta</taxon>
        <taxon>Embryophyta</taxon>
        <taxon>Tracheophyta</taxon>
        <taxon>Spermatophyta</taxon>
        <taxon>Magnoliopsida</taxon>
        <taxon>eudicotyledons</taxon>
        <taxon>Gunneridae</taxon>
        <taxon>Pentapetalae</taxon>
        <taxon>rosids</taxon>
        <taxon>malvids</taxon>
        <taxon>Malvales</taxon>
        <taxon>Dipterocarpaceae</taxon>
        <taxon>Rubroshorea</taxon>
    </lineage>
</organism>
<name>A0AAV5JXI9_9ROSI</name>